<sequence length="333" mass="36427">MSSSPPASCPELTTPVDLCLTNGRLNPAAIGYSRRPLHRTHLSGWGRTKRWEYWGIVTPTHVIGVTVSSLDYAGVLQFYLLDRTTGVNREEGALVPLAIGVTLPDDEPPLTVTAKARHLDFEFTDEAGGTRLRARLGGLELDVFAQHAGESLSVVVPWSDTRFQYTVKDLSRPVSGVLRIDGVEHPIPAAGSWAVLDRGRGKWPYRMTWNWAAGSGVVDGHRLGLQLGGKWTDGTGSTENALIVDGVLHFIPEQLCWEYDTGLWSAPWRIHGERVDATLTPFHVRHAATNAIVIASSTQQAFGVWSGWATDTAGNRFSVDGLVGWAEQAANRW</sequence>
<protein>
    <recommendedName>
        <fullName evidence="3">Glycosyl hydrolase family 2</fullName>
    </recommendedName>
</protein>
<dbReference type="EMBL" id="JPMI01000075">
    <property type="protein sequence ID" value="KFA92958.1"/>
    <property type="molecule type" value="Genomic_DNA"/>
</dbReference>
<dbReference type="PANTHER" id="PTHR35868:SF3">
    <property type="entry name" value="DUF2804 DOMAIN-CONTAINING PROTEIN"/>
    <property type="match status" value="1"/>
</dbReference>
<evidence type="ECO:0008006" key="3">
    <source>
        <dbReference type="Google" id="ProtNLM"/>
    </source>
</evidence>
<dbReference type="PANTHER" id="PTHR35868">
    <property type="entry name" value="DUF2804 DOMAIN-CONTAINING PROTEIN-RELATED"/>
    <property type="match status" value="1"/>
</dbReference>
<dbReference type="Pfam" id="PF10974">
    <property type="entry name" value="DUF2804"/>
    <property type="match status" value="1"/>
</dbReference>
<evidence type="ECO:0000313" key="1">
    <source>
        <dbReference type="EMBL" id="KFA92958.1"/>
    </source>
</evidence>
<dbReference type="AlphaFoldDB" id="A0A084SWX3"/>
<gene>
    <name evidence="1" type="ORF">Q664_11745</name>
</gene>
<proteinExistence type="predicted"/>
<accession>A0A084SWX3</accession>
<name>A0A084SWX3_9BACT</name>
<dbReference type="InterPro" id="IPR021243">
    <property type="entry name" value="DUF2804"/>
</dbReference>
<dbReference type="Proteomes" id="UP000028547">
    <property type="component" value="Unassembled WGS sequence"/>
</dbReference>
<comment type="caution">
    <text evidence="1">The sequence shown here is derived from an EMBL/GenBank/DDBJ whole genome shotgun (WGS) entry which is preliminary data.</text>
</comment>
<evidence type="ECO:0000313" key="2">
    <source>
        <dbReference type="Proteomes" id="UP000028547"/>
    </source>
</evidence>
<dbReference type="RefSeq" id="WP_043393568.1">
    <property type="nucleotide sequence ID" value="NZ_JPMI01000075.1"/>
</dbReference>
<organism evidence="1 2">
    <name type="scientific">Archangium violaceum Cb vi76</name>
    <dbReference type="NCBI Taxonomy" id="1406225"/>
    <lineage>
        <taxon>Bacteria</taxon>
        <taxon>Pseudomonadati</taxon>
        <taxon>Myxococcota</taxon>
        <taxon>Myxococcia</taxon>
        <taxon>Myxococcales</taxon>
        <taxon>Cystobacterineae</taxon>
        <taxon>Archangiaceae</taxon>
        <taxon>Archangium</taxon>
    </lineage>
</organism>
<reference evidence="1 2" key="1">
    <citation type="submission" date="2014-07" db="EMBL/GenBank/DDBJ databases">
        <title>Draft Genome Sequence of Gephyronic Acid Producer, Cystobacter violaceus Strain Cb vi76.</title>
        <authorList>
            <person name="Stevens D.C."/>
            <person name="Young J."/>
            <person name="Carmichael R."/>
            <person name="Tan J."/>
            <person name="Taylor R.E."/>
        </authorList>
    </citation>
    <scope>NUCLEOTIDE SEQUENCE [LARGE SCALE GENOMIC DNA]</scope>
    <source>
        <strain evidence="1 2">Cb vi76</strain>
    </source>
</reference>